<evidence type="ECO:0000256" key="1">
    <source>
        <dbReference type="ARBA" id="ARBA00022676"/>
    </source>
</evidence>
<feature type="binding site" evidence="4">
    <location>
        <position position="188"/>
    </location>
    <ligand>
        <name>substrate</name>
    </ligand>
</feature>
<dbReference type="HAMAP" id="MF_01963">
    <property type="entry name" value="MTAP"/>
    <property type="match status" value="1"/>
</dbReference>
<dbReference type="AlphaFoldDB" id="A0A2M7RIT4"/>
<protein>
    <recommendedName>
        <fullName evidence="4">S-methyl-5'-thioadenosine phosphorylase</fullName>
        <ecNumber evidence="4">2.4.2.28</ecNumber>
    </recommendedName>
    <alternativeName>
        <fullName evidence="4">5'-methylthioadenosine phosphorylase</fullName>
        <shortName evidence="4">MTA phosphorylase</shortName>
        <shortName evidence="4">MTAP</shortName>
    </alternativeName>
</protein>
<dbReference type="GO" id="GO:0017061">
    <property type="term" value="F:S-methyl-5-thioadenosine phosphorylase activity"/>
    <property type="evidence" value="ECO:0007669"/>
    <property type="project" value="UniProtKB-UniRule"/>
</dbReference>
<dbReference type="Proteomes" id="UP000230779">
    <property type="component" value="Unassembled WGS sequence"/>
</dbReference>
<comment type="similarity">
    <text evidence="4">Belongs to the PNP/MTAP phosphorylase family. MTAP subfamily.</text>
</comment>
<organism evidence="6 7">
    <name type="scientific">Candidatus Kerfeldbacteria bacterium CG_4_10_14_0_8_um_filter_42_10</name>
    <dbReference type="NCBI Taxonomy" id="2014248"/>
    <lineage>
        <taxon>Bacteria</taxon>
        <taxon>Candidatus Kerfeldiibacteriota</taxon>
    </lineage>
</organism>
<evidence type="ECO:0000256" key="3">
    <source>
        <dbReference type="ARBA" id="ARBA00022726"/>
    </source>
</evidence>
<dbReference type="FunFam" id="3.40.50.1580:FF:000012">
    <property type="entry name" value="Probable 6-oxopurine nucleoside phosphorylase"/>
    <property type="match status" value="1"/>
</dbReference>
<dbReference type="EMBL" id="PFMD01000039">
    <property type="protein sequence ID" value="PIY96665.1"/>
    <property type="molecule type" value="Genomic_DNA"/>
</dbReference>
<dbReference type="UniPathway" id="UPA00904">
    <property type="reaction ID" value="UER00873"/>
</dbReference>
<dbReference type="SUPFAM" id="SSF53167">
    <property type="entry name" value="Purine and uridine phosphorylases"/>
    <property type="match status" value="1"/>
</dbReference>
<feature type="site" description="Important for substrate specificity" evidence="4">
    <location>
        <position position="170"/>
    </location>
</feature>
<name>A0A2M7RIT4_9BACT</name>
<evidence type="ECO:0000256" key="2">
    <source>
        <dbReference type="ARBA" id="ARBA00022679"/>
    </source>
</evidence>
<accession>A0A2M7RIT4</accession>
<reference evidence="6 7" key="1">
    <citation type="submission" date="2017-09" db="EMBL/GenBank/DDBJ databases">
        <title>Depth-based differentiation of microbial function through sediment-hosted aquifers and enrichment of novel symbionts in the deep terrestrial subsurface.</title>
        <authorList>
            <person name="Probst A.J."/>
            <person name="Ladd B."/>
            <person name="Jarett J.K."/>
            <person name="Geller-Mcgrath D.E."/>
            <person name="Sieber C.M."/>
            <person name="Emerson J.B."/>
            <person name="Anantharaman K."/>
            <person name="Thomas B.C."/>
            <person name="Malmstrom R."/>
            <person name="Stieglmeier M."/>
            <person name="Klingl A."/>
            <person name="Woyke T."/>
            <person name="Ryan C.M."/>
            <person name="Banfield J.F."/>
        </authorList>
    </citation>
    <scope>NUCLEOTIDE SEQUENCE [LARGE SCALE GENOMIC DNA]</scope>
    <source>
        <strain evidence="6">CG_4_10_14_0_8_um_filter_42_10</strain>
    </source>
</reference>
<comment type="catalytic activity">
    <reaction evidence="4">
        <text>S-methyl-5'-thioadenosine + phosphate = 5-(methylsulfanyl)-alpha-D-ribose 1-phosphate + adenine</text>
        <dbReference type="Rhea" id="RHEA:11852"/>
        <dbReference type="ChEBI" id="CHEBI:16708"/>
        <dbReference type="ChEBI" id="CHEBI:17509"/>
        <dbReference type="ChEBI" id="CHEBI:43474"/>
        <dbReference type="ChEBI" id="CHEBI:58533"/>
        <dbReference type="EC" id="2.4.2.28"/>
    </reaction>
</comment>
<dbReference type="GO" id="GO:0005829">
    <property type="term" value="C:cytosol"/>
    <property type="evidence" value="ECO:0007669"/>
    <property type="project" value="TreeGrafter"/>
</dbReference>
<sequence length="270" mass="30242">MSNSKKHQAEIGIIGGSGFYNFLEQAEEIIVDTPYGKPSDKIAVGSYQGQRVAFLPRHGKNHKFVAHRIPYRANIYALKTLGVKRIIAPCAAGSLQFHIRPGSFVICDEFVDRTHNRQDTYYNGPKAIHISSVQPYCPQLRSLAISQCKKLKIPVAEKGTVVVIEGPRFSSGAESQWFSKQGWEVVNMTQYPEVVLARELEMCYLNISLITDFDAGLKGSEDIKPVTAKEVMRVFNDNLAKVKELIFSLIPEIVENRTCHCGEILKEAQL</sequence>
<evidence type="ECO:0000313" key="7">
    <source>
        <dbReference type="Proteomes" id="UP000230779"/>
    </source>
</evidence>
<evidence type="ECO:0000259" key="5">
    <source>
        <dbReference type="Pfam" id="PF01048"/>
    </source>
</evidence>
<dbReference type="EC" id="2.4.2.28" evidence="4"/>
<dbReference type="GO" id="GO:0006166">
    <property type="term" value="P:purine ribonucleoside salvage"/>
    <property type="evidence" value="ECO:0007669"/>
    <property type="project" value="UniProtKB-KW"/>
</dbReference>
<comment type="subunit">
    <text evidence="4">Homohexamer. Dimer of a homotrimer.</text>
</comment>
<dbReference type="InterPro" id="IPR035994">
    <property type="entry name" value="Nucleoside_phosphorylase_sf"/>
</dbReference>
<dbReference type="Gene3D" id="3.40.50.1580">
    <property type="entry name" value="Nucleoside phosphorylase domain"/>
    <property type="match status" value="1"/>
</dbReference>
<dbReference type="PANTHER" id="PTHR42679:SF2">
    <property type="entry name" value="S-METHYL-5'-THIOADENOSINE PHOSPHORYLASE"/>
    <property type="match status" value="1"/>
</dbReference>
<feature type="site" description="Important for substrate specificity" evidence="4">
    <location>
        <position position="228"/>
    </location>
</feature>
<dbReference type="InterPro" id="IPR000845">
    <property type="entry name" value="Nucleoside_phosphorylase_d"/>
</dbReference>
<keyword evidence="3 4" id="KW-0660">Purine salvage</keyword>
<keyword evidence="1 4" id="KW-0328">Glycosyltransferase</keyword>
<gene>
    <name evidence="4" type="primary">mtnP</name>
    <name evidence="6" type="ORF">COY66_03670</name>
</gene>
<dbReference type="GO" id="GO:0019509">
    <property type="term" value="P:L-methionine salvage from methylthioadenosine"/>
    <property type="evidence" value="ECO:0007669"/>
    <property type="project" value="UniProtKB-UniRule"/>
</dbReference>
<feature type="domain" description="Nucleoside phosphorylase" evidence="5">
    <location>
        <begin position="10"/>
        <end position="249"/>
    </location>
</feature>
<feature type="binding site" evidence="4">
    <location>
        <position position="189"/>
    </location>
    <ligand>
        <name>phosphate</name>
        <dbReference type="ChEBI" id="CHEBI:43474"/>
    </ligand>
</feature>
<dbReference type="InterPro" id="IPR010044">
    <property type="entry name" value="MTAP"/>
</dbReference>
<evidence type="ECO:0000256" key="4">
    <source>
        <dbReference type="HAMAP-Rule" id="MF_01963"/>
    </source>
</evidence>
<feature type="binding site" evidence="4">
    <location>
        <begin position="212"/>
        <end position="214"/>
    </location>
    <ligand>
        <name>substrate</name>
    </ligand>
</feature>
<comment type="caution">
    <text evidence="6">The sequence shown here is derived from an EMBL/GenBank/DDBJ whole genome shotgun (WGS) entry which is preliminary data.</text>
</comment>
<feature type="binding site" evidence="4">
    <location>
        <begin position="57"/>
        <end position="58"/>
    </location>
    <ligand>
        <name>phosphate</name>
        <dbReference type="ChEBI" id="CHEBI:43474"/>
    </ligand>
</feature>
<evidence type="ECO:0000313" key="6">
    <source>
        <dbReference type="EMBL" id="PIY96665.1"/>
    </source>
</evidence>
<dbReference type="PANTHER" id="PTHR42679">
    <property type="entry name" value="S-METHYL-5'-THIOADENOSINE PHOSPHORYLASE"/>
    <property type="match status" value="1"/>
</dbReference>
<comment type="pathway">
    <text evidence="4">Amino-acid biosynthesis; L-methionine biosynthesis via salvage pathway; S-methyl-5-thio-alpha-D-ribose 1-phosphate from S-methyl-5'-thioadenosine (phosphorylase route): step 1/1.</text>
</comment>
<comment type="function">
    <text evidence="4">Catalyzes the reversible phosphorylation of S-methyl-5'-thioadenosine (MTA) to adenine and 5-methylthioribose-1-phosphate. Involved in the breakdown of MTA, a major by-product of polyamine biosynthesis. Responsible for the first step in the methionine salvage pathway after MTA has been generated from S-adenosylmethionine. Has broad substrate specificity with 6-aminopurine nucleosides as preferred substrates.</text>
</comment>
<dbReference type="CDD" id="cd09010">
    <property type="entry name" value="MTAP_SsMTAPII_like_MTIP"/>
    <property type="match status" value="1"/>
</dbReference>
<feature type="binding site" evidence="4">
    <location>
        <position position="17"/>
    </location>
    <ligand>
        <name>phosphate</name>
        <dbReference type="ChEBI" id="CHEBI:43474"/>
    </ligand>
</feature>
<dbReference type="NCBIfam" id="NF005876">
    <property type="entry name" value="PRK07823.1"/>
    <property type="match status" value="1"/>
</dbReference>
<proteinExistence type="inferred from homology"/>
<keyword evidence="2 4" id="KW-0808">Transferase</keyword>
<comment type="caution">
    <text evidence="4">Lacks conserved residue(s) required for the propagation of feature annotation.</text>
</comment>
<dbReference type="Pfam" id="PF01048">
    <property type="entry name" value="PNP_UDP_1"/>
    <property type="match status" value="1"/>
</dbReference>
<dbReference type="NCBIfam" id="TIGR01694">
    <property type="entry name" value="MTAP"/>
    <property type="match status" value="1"/>
</dbReference>